<evidence type="ECO:0000313" key="2">
    <source>
        <dbReference type="EMBL" id="TMX04114.1"/>
    </source>
</evidence>
<feature type="compositionally biased region" description="Polar residues" evidence="1">
    <location>
        <begin position="19"/>
        <end position="30"/>
    </location>
</feature>
<dbReference type="AlphaFoldDB" id="A0A6N2CG33"/>
<reference evidence="2" key="1">
    <citation type="submission" date="2019-05" db="EMBL/GenBank/DDBJ databases">
        <title>The de novo reference genome and transcriptome assemblies of the wild tomato species Solanum chilense.</title>
        <authorList>
            <person name="Stam R."/>
            <person name="Nosenko T."/>
            <person name="Hoerger A.C."/>
            <person name="Stephan W."/>
            <person name="Seidel M.A."/>
            <person name="Kuhn J.M.M."/>
            <person name="Haberer G."/>
            <person name="Tellier A."/>
        </authorList>
    </citation>
    <scope>NUCLEOTIDE SEQUENCE</scope>
    <source>
        <tissue evidence="2">Mature leaves</tissue>
    </source>
</reference>
<protein>
    <submittedName>
        <fullName evidence="2">Uncharacterized protein</fullName>
    </submittedName>
</protein>
<dbReference type="EMBL" id="RXGB01000294">
    <property type="protein sequence ID" value="TMX04114.1"/>
    <property type="molecule type" value="Genomic_DNA"/>
</dbReference>
<organism evidence="2">
    <name type="scientific">Solanum chilense</name>
    <name type="common">Tomato</name>
    <name type="synonym">Lycopersicon chilense</name>
    <dbReference type="NCBI Taxonomy" id="4083"/>
    <lineage>
        <taxon>Eukaryota</taxon>
        <taxon>Viridiplantae</taxon>
        <taxon>Streptophyta</taxon>
        <taxon>Embryophyta</taxon>
        <taxon>Tracheophyta</taxon>
        <taxon>Spermatophyta</taxon>
        <taxon>Magnoliopsida</taxon>
        <taxon>eudicotyledons</taxon>
        <taxon>Gunneridae</taxon>
        <taxon>Pentapetalae</taxon>
        <taxon>asterids</taxon>
        <taxon>lamiids</taxon>
        <taxon>Solanales</taxon>
        <taxon>Solanaceae</taxon>
        <taxon>Solanoideae</taxon>
        <taxon>Solaneae</taxon>
        <taxon>Solanum</taxon>
        <taxon>Solanum subgen. Lycopersicon</taxon>
    </lineage>
</organism>
<gene>
    <name evidence="2" type="ORF">EJD97_011539</name>
</gene>
<sequence length="123" mass="13901">MNTRREDTRRAEEGMSLGANDNQVPPQDNQVPSLEELAMGDQVSVASPPITAGDIWANFLTLNQAMNSQENAVIYEVQAMMAQMNRKVGPRVPQHANTMASHLRDFARMNPHMFYWLRSDEDP</sequence>
<comment type="caution">
    <text evidence="2">The sequence shown here is derived from an EMBL/GenBank/DDBJ whole genome shotgun (WGS) entry which is preliminary data.</text>
</comment>
<feature type="compositionally biased region" description="Basic and acidic residues" evidence="1">
    <location>
        <begin position="1"/>
        <end position="13"/>
    </location>
</feature>
<name>A0A6N2CG33_SOLCI</name>
<evidence type="ECO:0000256" key="1">
    <source>
        <dbReference type="SAM" id="MobiDB-lite"/>
    </source>
</evidence>
<accession>A0A6N2CG33</accession>
<proteinExistence type="predicted"/>
<feature type="region of interest" description="Disordered" evidence="1">
    <location>
        <begin position="1"/>
        <end position="30"/>
    </location>
</feature>